<keyword evidence="2" id="KW-0472">Membrane</keyword>
<evidence type="ECO:0008006" key="5">
    <source>
        <dbReference type="Google" id="ProtNLM"/>
    </source>
</evidence>
<evidence type="ECO:0000313" key="3">
    <source>
        <dbReference type="EMBL" id="GAA5118097.1"/>
    </source>
</evidence>
<protein>
    <recommendedName>
        <fullName evidence="5">DUF3040 family protein</fullName>
    </recommendedName>
</protein>
<evidence type="ECO:0000256" key="1">
    <source>
        <dbReference type="SAM" id="MobiDB-lite"/>
    </source>
</evidence>
<organism evidence="3 4">
    <name type="scientific">Pseudonocardia adelaidensis</name>
    <dbReference type="NCBI Taxonomy" id="648754"/>
    <lineage>
        <taxon>Bacteria</taxon>
        <taxon>Bacillati</taxon>
        <taxon>Actinomycetota</taxon>
        <taxon>Actinomycetes</taxon>
        <taxon>Pseudonocardiales</taxon>
        <taxon>Pseudonocardiaceae</taxon>
        <taxon>Pseudonocardia</taxon>
    </lineage>
</organism>
<evidence type="ECO:0000256" key="2">
    <source>
        <dbReference type="SAM" id="Phobius"/>
    </source>
</evidence>
<comment type="caution">
    <text evidence="3">The sequence shown here is derived from an EMBL/GenBank/DDBJ whole genome shotgun (WGS) entry which is preliminary data.</text>
</comment>
<proteinExistence type="predicted"/>
<feature type="compositionally biased region" description="Basic and acidic residues" evidence="1">
    <location>
        <begin position="11"/>
        <end position="23"/>
    </location>
</feature>
<keyword evidence="4" id="KW-1185">Reference proteome</keyword>
<name>A0ABP9NHU8_9PSEU</name>
<evidence type="ECO:0000313" key="4">
    <source>
        <dbReference type="Proteomes" id="UP001500804"/>
    </source>
</evidence>
<dbReference type="RefSeq" id="WP_345604778.1">
    <property type="nucleotide sequence ID" value="NZ_BAABJO010000007.1"/>
</dbReference>
<dbReference type="Proteomes" id="UP001500804">
    <property type="component" value="Unassembled WGS sequence"/>
</dbReference>
<keyword evidence="2" id="KW-1133">Transmembrane helix</keyword>
<sequence length="159" mass="17022">MGRRFGWPGRARSDEGGRALSRDERRRFDEIARRLDHDEAAPDLQEPPVPPATAVVPARLTALGLSVVGATGTLTGIARGDVVVLAVVGIAPIAVALLLMAIARGRRSARLPSDDPPIARFWLWLTTCAETGCRNHPVHLGWCSEHAPGHDQGPDEFGG</sequence>
<gene>
    <name evidence="3" type="ORF">GCM10023320_21420</name>
</gene>
<keyword evidence="2" id="KW-0812">Transmembrane</keyword>
<feature type="region of interest" description="Disordered" evidence="1">
    <location>
        <begin position="1"/>
        <end position="23"/>
    </location>
</feature>
<reference evidence="4" key="1">
    <citation type="journal article" date="2019" name="Int. J. Syst. Evol. Microbiol.">
        <title>The Global Catalogue of Microorganisms (GCM) 10K type strain sequencing project: providing services to taxonomists for standard genome sequencing and annotation.</title>
        <authorList>
            <consortium name="The Broad Institute Genomics Platform"/>
            <consortium name="The Broad Institute Genome Sequencing Center for Infectious Disease"/>
            <person name="Wu L."/>
            <person name="Ma J."/>
        </authorList>
    </citation>
    <scope>NUCLEOTIDE SEQUENCE [LARGE SCALE GENOMIC DNA]</scope>
    <source>
        <strain evidence="4">JCM 18302</strain>
    </source>
</reference>
<dbReference type="EMBL" id="BAABJO010000007">
    <property type="protein sequence ID" value="GAA5118097.1"/>
    <property type="molecule type" value="Genomic_DNA"/>
</dbReference>
<accession>A0ABP9NHU8</accession>
<feature type="transmembrane region" description="Helical" evidence="2">
    <location>
        <begin position="82"/>
        <end position="103"/>
    </location>
</feature>